<dbReference type="EMBL" id="DS113380">
    <property type="protein sequence ID" value="EAY08361.1"/>
    <property type="molecule type" value="Genomic_DNA"/>
</dbReference>
<organism evidence="1 2">
    <name type="scientific">Trichomonas vaginalis (strain ATCC PRA-98 / G3)</name>
    <dbReference type="NCBI Taxonomy" id="412133"/>
    <lineage>
        <taxon>Eukaryota</taxon>
        <taxon>Metamonada</taxon>
        <taxon>Parabasalia</taxon>
        <taxon>Trichomonadida</taxon>
        <taxon>Trichomonadidae</taxon>
        <taxon>Trichomonas</taxon>
    </lineage>
</organism>
<evidence type="ECO:0000313" key="1">
    <source>
        <dbReference type="EMBL" id="EAY08361.1"/>
    </source>
</evidence>
<dbReference type="AlphaFoldDB" id="A2EG85"/>
<proteinExistence type="predicted"/>
<dbReference type="KEGG" id="tva:4766260"/>
<dbReference type="RefSeq" id="XP_001320584.1">
    <property type="nucleotide sequence ID" value="XM_001320549.1"/>
</dbReference>
<accession>A2EG85</accession>
<dbReference type="InParanoid" id="A2EG85"/>
<reference evidence="1" key="2">
    <citation type="journal article" date="2007" name="Science">
        <title>Draft genome sequence of the sexually transmitted pathogen Trichomonas vaginalis.</title>
        <authorList>
            <person name="Carlton J.M."/>
            <person name="Hirt R.P."/>
            <person name="Silva J.C."/>
            <person name="Delcher A.L."/>
            <person name="Schatz M."/>
            <person name="Zhao Q."/>
            <person name="Wortman J.R."/>
            <person name="Bidwell S.L."/>
            <person name="Alsmark U.C.M."/>
            <person name="Besteiro S."/>
            <person name="Sicheritz-Ponten T."/>
            <person name="Noel C.J."/>
            <person name="Dacks J.B."/>
            <person name="Foster P.G."/>
            <person name="Simillion C."/>
            <person name="Van de Peer Y."/>
            <person name="Miranda-Saavedra D."/>
            <person name="Barton G.J."/>
            <person name="Westrop G.D."/>
            <person name="Mueller S."/>
            <person name="Dessi D."/>
            <person name="Fiori P.L."/>
            <person name="Ren Q."/>
            <person name="Paulsen I."/>
            <person name="Zhang H."/>
            <person name="Bastida-Corcuera F.D."/>
            <person name="Simoes-Barbosa A."/>
            <person name="Brown M.T."/>
            <person name="Hayes R.D."/>
            <person name="Mukherjee M."/>
            <person name="Okumura C.Y."/>
            <person name="Schneider R."/>
            <person name="Smith A.J."/>
            <person name="Vanacova S."/>
            <person name="Villalvazo M."/>
            <person name="Haas B.J."/>
            <person name="Pertea M."/>
            <person name="Feldblyum T.V."/>
            <person name="Utterback T.R."/>
            <person name="Shu C.L."/>
            <person name="Osoegawa K."/>
            <person name="de Jong P.J."/>
            <person name="Hrdy I."/>
            <person name="Horvathova L."/>
            <person name="Zubacova Z."/>
            <person name="Dolezal P."/>
            <person name="Malik S.B."/>
            <person name="Logsdon J.M. Jr."/>
            <person name="Henze K."/>
            <person name="Gupta A."/>
            <person name="Wang C.C."/>
            <person name="Dunne R.L."/>
            <person name="Upcroft J.A."/>
            <person name="Upcroft P."/>
            <person name="White O."/>
            <person name="Salzberg S.L."/>
            <person name="Tang P."/>
            <person name="Chiu C.-H."/>
            <person name="Lee Y.-S."/>
            <person name="Embley T.M."/>
            <person name="Coombs G.H."/>
            <person name="Mottram J.C."/>
            <person name="Tachezy J."/>
            <person name="Fraser-Liggett C.M."/>
            <person name="Johnson P.J."/>
        </authorList>
    </citation>
    <scope>NUCLEOTIDE SEQUENCE [LARGE SCALE GENOMIC DNA]</scope>
    <source>
        <strain evidence="1">G3</strain>
    </source>
</reference>
<reference evidence="1" key="1">
    <citation type="submission" date="2006-10" db="EMBL/GenBank/DDBJ databases">
        <authorList>
            <person name="Amadeo P."/>
            <person name="Zhao Q."/>
            <person name="Wortman J."/>
            <person name="Fraser-Liggett C."/>
            <person name="Carlton J."/>
        </authorList>
    </citation>
    <scope>NUCLEOTIDE SEQUENCE</scope>
    <source>
        <strain evidence="1">G3</strain>
    </source>
</reference>
<dbReference type="Proteomes" id="UP000001542">
    <property type="component" value="Unassembled WGS sequence"/>
</dbReference>
<evidence type="ECO:0000313" key="2">
    <source>
        <dbReference type="Proteomes" id="UP000001542"/>
    </source>
</evidence>
<protein>
    <submittedName>
        <fullName evidence="1">Uncharacterized protein</fullName>
    </submittedName>
</protein>
<name>A2EG85_TRIV3</name>
<sequence>MQELFLQYGTDPHFVANIDEADHSEYVDATNMMCIVHDSHEGDSMKIMVNRVVRRSSLIEVFFADGTYLKPGIVVSR</sequence>
<dbReference type="VEuPathDB" id="TrichDB:TVAGG3_0134150"/>
<keyword evidence="2" id="KW-1185">Reference proteome</keyword>
<gene>
    <name evidence="1" type="ORF">TVAG_352830</name>
</gene>
<dbReference type="VEuPathDB" id="TrichDB:TVAG_352830"/>